<evidence type="ECO:0000256" key="1">
    <source>
        <dbReference type="PROSITE-ProRule" id="PRU00076"/>
    </source>
</evidence>
<feature type="domain" description="PID" evidence="4">
    <location>
        <begin position="28"/>
        <end position="180"/>
    </location>
</feature>
<dbReference type="Pfam" id="PF00640">
    <property type="entry name" value="PID"/>
    <property type="match status" value="1"/>
</dbReference>
<proteinExistence type="predicted"/>
<dbReference type="InterPro" id="IPR011993">
    <property type="entry name" value="PH-like_dom_sf"/>
</dbReference>
<dbReference type="InterPro" id="IPR006020">
    <property type="entry name" value="PTB/PI_dom"/>
</dbReference>
<dbReference type="SUPFAM" id="SSF57196">
    <property type="entry name" value="EGF/Laminin"/>
    <property type="match status" value="1"/>
</dbReference>
<dbReference type="PANTHER" id="PTHR10337">
    <property type="entry name" value="SHC TRANSFORMING PROTEIN"/>
    <property type="match status" value="1"/>
</dbReference>
<keyword evidence="3" id="KW-1133">Transmembrane helix</keyword>
<dbReference type="GO" id="GO:0035556">
    <property type="term" value="P:intracellular signal transduction"/>
    <property type="evidence" value="ECO:0007669"/>
    <property type="project" value="InterPro"/>
</dbReference>
<organism evidence="6">
    <name type="scientific">Bactrocera dorsalis</name>
    <name type="common">Oriental fruit fly</name>
    <name type="synonym">Dacus dorsalis</name>
    <dbReference type="NCBI Taxonomy" id="27457"/>
    <lineage>
        <taxon>Eukaryota</taxon>
        <taxon>Metazoa</taxon>
        <taxon>Ecdysozoa</taxon>
        <taxon>Arthropoda</taxon>
        <taxon>Hexapoda</taxon>
        <taxon>Insecta</taxon>
        <taxon>Pterygota</taxon>
        <taxon>Neoptera</taxon>
        <taxon>Endopterygota</taxon>
        <taxon>Diptera</taxon>
        <taxon>Brachycera</taxon>
        <taxon>Muscomorpha</taxon>
        <taxon>Tephritoidea</taxon>
        <taxon>Tephritidae</taxon>
        <taxon>Bactrocera</taxon>
        <taxon>Bactrocera</taxon>
    </lineage>
</organism>
<keyword evidence="1" id="KW-0245">EGF-like domain</keyword>
<dbReference type="SUPFAM" id="SSF50729">
    <property type="entry name" value="PH domain-like"/>
    <property type="match status" value="1"/>
</dbReference>
<dbReference type="PRINTS" id="PR00629">
    <property type="entry name" value="SHCPIDOMAIN"/>
</dbReference>
<feature type="region of interest" description="Disordered" evidence="2">
    <location>
        <begin position="337"/>
        <end position="356"/>
    </location>
</feature>
<dbReference type="InterPro" id="IPR051235">
    <property type="entry name" value="CEP152/SHC-Transforming"/>
</dbReference>
<keyword evidence="1" id="KW-1015">Disulfide bond</keyword>
<reference evidence="6" key="1">
    <citation type="journal article" date="2014" name="BMC Genomics">
        <title>Characterizing the developmental transcriptome of the oriental fruit fly, Bactrocera dorsalis (Diptera: Tephritidae) through comparative genomic analysis with Drosophila melanogaster utilizing modENCODE datasets.</title>
        <authorList>
            <person name="Geib S.M."/>
            <person name="Calla B."/>
            <person name="Hall B."/>
            <person name="Hou S."/>
            <person name="Manoukis N.C."/>
        </authorList>
    </citation>
    <scope>NUCLEOTIDE SEQUENCE</scope>
    <source>
        <strain evidence="6">Punador</strain>
    </source>
</reference>
<gene>
    <name evidence="6" type="primary">SHC2</name>
</gene>
<dbReference type="GO" id="GO:0030971">
    <property type="term" value="F:receptor tyrosine kinase binding"/>
    <property type="evidence" value="ECO:0007669"/>
    <property type="project" value="TreeGrafter"/>
</dbReference>
<dbReference type="SMART" id="SM00462">
    <property type="entry name" value="PTB"/>
    <property type="match status" value="1"/>
</dbReference>
<feature type="transmembrane region" description="Helical" evidence="3">
    <location>
        <begin position="476"/>
        <end position="499"/>
    </location>
</feature>
<dbReference type="OrthoDB" id="9938362at2759"/>
<evidence type="ECO:0000259" key="4">
    <source>
        <dbReference type="PROSITE" id="PS01179"/>
    </source>
</evidence>
<keyword evidence="3" id="KW-0812">Transmembrane</keyword>
<dbReference type="PROSITE" id="PS50026">
    <property type="entry name" value="EGF_3"/>
    <property type="match status" value="1"/>
</dbReference>
<keyword evidence="3" id="KW-0472">Membrane</keyword>
<dbReference type="PROSITE" id="PS01179">
    <property type="entry name" value="PID"/>
    <property type="match status" value="1"/>
</dbReference>
<dbReference type="Gene3D" id="2.10.25.10">
    <property type="entry name" value="Laminin"/>
    <property type="match status" value="1"/>
</dbReference>
<feature type="disulfide bond" evidence="1">
    <location>
        <begin position="440"/>
        <end position="449"/>
    </location>
</feature>
<dbReference type="CDD" id="cd00054">
    <property type="entry name" value="EGF_CA"/>
    <property type="match status" value="1"/>
</dbReference>
<accession>A0A034VF05</accession>
<protein>
    <submittedName>
        <fullName evidence="6">SHC-transforming protein 2</fullName>
    </submittedName>
</protein>
<dbReference type="EMBL" id="GAKP01017061">
    <property type="protein sequence ID" value="JAC41891.1"/>
    <property type="molecule type" value="Transcribed_RNA"/>
</dbReference>
<sequence length="544" mass="59880">MPRNGCEANGGVANEGCAYPDELIMEQGVSFNVRYTGCVEVKTSMKLLNFETRTKVARECINRVCAAAGLKSAGKRRVDKKILHYISDRPHMQNAGTNVIINVSSRALDLVNAETGQRIASHNMPHISFASGGDSDTLDFLAYIAKNEDEWRACYVLECIGGQSEDLILTIGKAFMLRFNAIKHLKSQAVLNLNTPAENIKDYYNDLPDKLPPDLLSENDLPPELQKQLLLQHQQQQQQKIPHYVELAKSDIDYIKNYTDEHTRSKNKDGHEENSTEADIFGAAMQLGNFDSDSFESLLGIFDAAAFDTTTTTTATTTEMSTTSLSSAIPHSTTRSAATIAQQSTSPESAISTTQRARSSVVADEQQNVEVSSTTMPTPASTTIASSLDDDMEKVMNDLKTVRDLLSLPCSGQFNTEFCLNRGRCFRYPIGNDTIHSCICADGYIGERCESKSMNGSFIPSIAGAGKKQKILMARIVFSFPMLVALSVIYIMVGAAIVFKRPVPPPHTMKERIELLPDDDVGELILLNSYPVVDQTVTYTSFMD</sequence>
<evidence type="ECO:0000256" key="2">
    <source>
        <dbReference type="SAM" id="MobiDB-lite"/>
    </source>
</evidence>
<dbReference type="FunFam" id="2.30.29.30:FF:000377">
    <property type="entry name" value="Shc transforming protein"/>
    <property type="match status" value="1"/>
</dbReference>
<evidence type="ECO:0000256" key="3">
    <source>
        <dbReference type="SAM" id="Phobius"/>
    </source>
</evidence>
<dbReference type="PROSITE" id="PS01186">
    <property type="entry name" value="EGF_2"/>
    <property type="match status" value="1"/>
</dbReference>
<evidence type="ECO:0000259" key="5">
    <source>
        <dbReference type="PROSITE" id="PS50026"/>
    </source>
</evidence>
<dbReference type="Gene3D" id="2.30.29.30">
    <property type="entry name" value="Pleckstrin-homology domain (PH domain)/Phosphotyrosine-binding domain (PTB)"/>
    <property type="match status" value="1"/>
</dbReference>
<name>A0A034VF05_BACDO</name>
<evidence type="ECO:0000313" key="6">
    <source>
        <dbReference type="EMBL" id="JAC41891.1"/>
    </source>
</evidence>
<dbReference type="GO" id="GO:0005886">
    <property type="term" value="C:plasma membrane"/>
    <property type="evidence" value="ECO:0007669"/>
    <property type="project" value="TreeGrafter"/>
</dbReference>
<dbReference type="AlphaFoldDB" id="A0A034VF05"/>
<dbReference type="InterPro" id="IPR006019">
    <property type="entry name" value="PID_Shc-like"/>
</dbReference>
<dbReference type="PANTHER" id="PTHR10337:SF11">
    <property type="entry name" value="DSHC PROTEIN"/>
    <property type="match status" value="1"/>
</dbReference>
<dbReference type="CDD" id="cd01209">
    <property type="entry name" value="PTB_Shc"/>
    <property type="match status" value="1"/>
</dbReference>
<dbReference type="GO" id="GO:0007169">
    <property type="term" value="P:cell surface receptor protein tyrosine kinase signaling pathway"/>
    <property type="evidence" value="ECO:0007669"/>
    <property type="project" value="TreeGrafter"/>
</dbReference>
<feature type="domain" description="EGF-like" evidence="5">
    <location>
        <begin position="406"/>
        <end position="450"/>
    </location>
</feature>
<comment type="caution">
    <text evidence="1">Lacks conserved residue(s) required for the propagation of feature annotation.</text>
</comment>
<dbReference type="PROSITE" id="PS00022">
    <property type="entry name" value="EGF_1"/>
    <property type="match status" value="1"/>
</dbReference>
<dbReference type="InterPro" id="IPR000742">
    <property type="entry name" value="EGF"/>
</dbReference>